<evidence type="ECO:0000313" key="2">
    <source>
        <dbReference type="Proteomes" id="UP001236663"/>
    </source>
</evidence>
<keyword evidence="2" id="KW-1185">Reference proteome</keyword>
<proteinExistence type="predicted"/>
<accession>A0ABT8CCF9</accession>
<sequence length="158" mass="18164">MQNNDILRSLRYTFDFGDDQMIGIFGLGGLEASRAEVSDWLKKDDDEAFNPLSDFKLAAFLNGLIIHKRGKKEGPSPLPESRLTNNLILRKLKIALDLKDEGMIHLLNLAGRPISKHELSAFFRKPEQKQYRLCKDQIMRNFLQGLQREYRGSANDKE</sequence>
<dbReference type="EMBL" id="JAUFQS010000047">
    <property type="protein sequence ID" value="MDN3690077.1"/>
    <property type="molecule type" value="Genomic_DNA"/>
</dbReference>
<organism evidence="1 2">
    <name type="scientific">Cyclobacterium jeungdonense</name>
    <dbReference type="NCBI Taxonomy" id="708087"/>
    <lineage>
        <taxon>Bacteria</taxon>
        <taxon>Pseudomonadati</taxon>
        <taxon>Bacteroidota</taxon>
        <taxon>Cytophagia</taxon>
        <taxon>Cytophagales</taxon>
        <taxon>Cyclobacteriaceae</taxon>
        <taxon>Cyclobacterium</taxon>
    </lineage>
</organism>
<dbReference type="RefSeq" id="WP_163383408.1">
    <property type="nucleotide sequence ID" value="NZ_JAUFQS010000047.1"/>
</dbReference>
<evidence type="ECO:0000313" key="1">
    <source>
        <dbReference type="EMBL" id="MDN3690077.1"/>
    </source>
</evidence>
<protein>
    <submittedName>
        <fullName evidence="1">DUF1456 family protein</fullName>
    </submittedName>
</protein>
<name>A0ABT8CCF9_9BACT</name>
<dbReference type="Proteomes" id="UP001236663">
    <property type="component" value="Unassembled WGS sequence"/>
</dbReference>
<dbReference type="PANTHER" id="PTHR37805:SF1">
    <property type="entry name" value="CYTOPLASMIC PROTEIN"/>
    <property type="match status" value="1"/>
</dbReference>
<dbReference type="Pfam" id="PF07308">
    <property type="entry name" value="DUF1456"/>
    <property type="match status" value="2"/>
</dbReference>
<dbReference type="PANTHER" id="PTHR37805">
    <property type="entry name" value="CYTOPLASMIC PROTEIN-RELATED"/>
    <property type="match status" value="1"/>
</dbReference>
<dbReference type="InterPro" id="IPR009921">
    <property type="entry name" value="YehS-like"/>
</dbReference>
<reference evidence="2" key="1">
    <citation type="journal article" date="2019" name="Int. J. Syst. Evol. Microbiol.">
        <title>The Global Catalogue of Microorganisms (GCM) 10K type strain sequencing project: providing services to taxonomists for standard genome sequencing and annotation.</title>
        <authorList>
            <consortium name="The Broad Institute Genomics Platform"/>
            <consortium name="The Broad Institute Genome Sequencing Center for Infectious Disease"/>
            <person name="Wu L."/>
            <person name="Ma J."/>
        </authorList>
    </citation>
    <scope>NUCLEOTIDE SEQUENCE [LARGE SCALE GENOMIC DNA]</scope>
    <source>
        <strain evidence="2">CECT 7706</strain>
    </source>
</reference>
<comment type="caution">
    <text evidence="1">The sequence shown here is derived from an EMBL/GenBank/DDBJ whole genome shotgun (WGS) entry which is preliminary data.</text>
</comment>
<gene>
    <name evidence="1" type="ORF">QWZ15_19800</name>
</gene>